<evidence type="ECO:0000256" key="10">
    <source>
        <dbReference type="PROSITE-ProRule" id="PRU01360"/>
    </source>
</evidence>
<dbReference type="GO" id="GO:0015344">
    <property type="term" value="F:siderophore uptake transmembrane transporter activity"/>
    <property type="evidence" value="ECO:0007669"/>
    <property type="project" value="TreeGrafter"/>
</dbReference>
<dbReference type="InterPro" id="IPR037066">
    <property type="entry name" value="Plug_dom_sf"/>
</dbReference>
<name>N9Q547_9GAMM</name>
<dbReference type="SUPFAM" id="SSF56935">
    <property type="entry name" value="Porins"/>
    <property type="match status" value="1"/>
</dbReference>
<dbReference type="InterPro" id="IPR036942">
    <property type="entry name" value="Beta-barrel_TonB_sf"/>
</dbReference>
<keyword evidence="5 10" id="KW-0812">Transmembrane</keyword>
<dbReference type="PANTHER" id="PTHR32552:SF82">
    <property type="entry name" value="FCUA PROTEIN"/>
    <property type="match status" value="1"/>
</dbReference>
<dbReference type="Gene3D" id="2.40.170.20">
    <property type="entry name" value="TonB-dependent receptor, beta-barrel domain"/>
    <property type="match status" value="1"/>
</dbReference>
<gene>
    <name evidence="14" type="ORF">F892_00777</name>
</gene>
<keyword evidence="15" id="KW-1185">Reference proteome</keyword>
<dbReference type="InterPro" id="IPR039426">
    <property type="entry name" value="TonB-dep_rcpt-like"/>
</dbReference>
<accession>N9Q547</accession>
<dbReference type="GO" id="GO:0038023">
    <property type="term" value="F:signaling receptor activity"/>
    <property type="evidence" value="ECO:0007669"/>
    <property type="project" value="InterPro"/>
</dbReference>
<dbReference type="PANTHER" id="PTHR32552">
    <property type="entry name" value="FERRICHROME IRON RECEPTOR-RELATED"/>
    <property type="match status" value="1"/>
</dbReference>
<feature type="domain" description="TonB-dependent receptor plug" evidence="13">
    <location>
        <begin position="84"/>
        <end position="182"/>
    </location>
</feature>
<keyword evidence="4 10" id="KW-1134">Transmembrane beta strand</keyword>
<dbReference type="InterPro" id="IPR000531">
    <property type="entry name" value="Beta-barrel_TonB"/>
</dbReference>
<dbReference type="GO" id="GO:0015891">
    <property type="term" value="P:siderophore transport"/>
    <property type="evidence" value="ECO:0007669"/>
    <property type="project" value="InterPro"/>
</dbReference>
<evidence type="ECO:0008006" key="16">
    <source>
        <dbReference type="Google" id="ProtNLM"/>
    </source>
</evidence>
<dbReference type="GO" id="GO:0009279">
    <property type="term" value="C:cell outer membrane"/>
    <property type="evidence" value="ECO:0007669"/>
    <property type="project" value="UniProtKB-SubCell"/>
</dbReference>
<evidence type="ECO:0000256" key="1">
    <source>
        <dbReference type="ARBA" id="ARBA00004571"/>
    </source>
</evidence>
<evidence type="ECO:0000256" key="9">
    <source>
        <dbReference type="ARBA" id="ARBA00023237"/>
    </source>
</evidence>
<protein>
    <recommendedName>
        <fullName evidence="16">TonB-dependent receptor-like beta-barrel domain-containing protein</fullName>
    </recommendedName>
</protein>
<evidence type="ECO:0000313" key="15">
    <source>
        <dbReference type="Proteomes" id="UP000013173"/>
    </source>
</evidence>
<evidence type="ECO:0000256" key="4">
    <source>
        <dbReference type="ARBA" id="ARBA00022452"/>
    </source>
</evidence>
<dbReference type="EMBL" id="APRW01000009">
    <property type="protein sequence ID" value="ENX21545.1"/>
    <property type="molecule type" value="Genomic_DNA"/>
</dbReference>
<evidence type="ECO:0000259" key="13">
    <source>
        <dbReference type="Pfam" id="PF07715"/>
    </source>
</evidence>
<evidence type="ECO:0000256" key="5">
    <source>
        <dbReference type="ARBA" id="ARBA00022692"/>
    </source>
</evidence>
<comment type="similarity">
    <text evidence="2 10 11">Belongs to the TonB-dependent receptor family.</text>
</comment>
<dbReference type="HOGENOM" id="CLU_008287_22_1_6"/>
<sequence>MLRENKQFILKKTVLSTHFSLFMQSSIIVSSACVSHHVFAEEQSSVNVLTPIKVTASKDTQGTAEQGYKEDTVSQVGLWQGRSLQQLPYSIQVFSNDLLKNIQATSNPDEIYRLNPTSQLSRSQYENDQPVTYTRGFRVANAYRDGMEGDQYGHGTTTEDAKKIEVFNGLSGFLYGPGNVGGLINYVTKRSTDTRLNEINLANLGGKSWYTHADFGGKFDDAGKFGYRLNLAKQGGDTAIKQQEIKKDFVSLALDWQALDSLLIQVDAMQRDYDINGGAANWNFAKGIDRLSADRLKNNISWSVPWTNNFYHSERYGAHLKWTPNQNITIRSSYLDSYSRRGTQLTTNTVTSDHTYDQTVSRVYAAGIDRMSSQQYDKRWATYVDFAFDTGQISHKLTTGLQMSDTQQKRYQKEAKEVVFKDLNLDFPVSMPKPVGQQLDRGDIQTRSHTQSKSWLIGDDITLNDQWSLLLGAAYVNIINKMGAGYDESKISPNLSISYRPHPALTTYLTYIESLEAGGIAAEEYRGARVSNAGDIFAPLKSQQIELGTKLSLGDLLLTTALFKIDKGLQYYDVSMPTAPKFVQDGRQEHQGIEFTAIGKATDHLSILGGFTWLDPEIKKQKQNPLLEGKRPPLVAQKMFKLYTEYTVPNYEALSLSAGFNHTAKSYADAENTDKLPAYTLFNVGARYQFDLKDHPMTLRLNINNLFNKHYWANESILGDPRTLIFSSSIKF</sequence>
<dbReference type="InterPro" id="IPR012910">
    <property type="entry name" value="Plug_dom"/>
</dbReference>
<organism evidence="14 15">
    <name type="scientific">Acinetobacter vivianii</name>
    <dbReference type="NCBI Taxonomy" id="1776742"/>
    <lineage>
        <taxon>Bacteria</taxon>
        <taxon>Pseudomonadati</taxon>
        <taxon>Pseudomonadota</taxon>
        <taxon>Gammaproteobacteria</taxon>
        <taxon>Moraxellales</taxon>
        <taxon>Moraxellaceae</taxon>
        <taxon>Acinetobacter</taxon>
    </lineage>
</organism>
<dbReference type="PROSITE" id="PS51257">
    <property type="entry name" value="PROKAR_LIPOPROTEIN"/>
    <property type="match status" value="1"/>
</dbReference>
<keyword evidence="3 10" id="KW-0813">Transport</keyword>
<dbReference type="InterPro" id="IPR010105">
    <property type="entry name" value="TonB_sidphr_rcpt"/>
</dbReference>
<evidence type="ECO:0000256" key="6">
    <source>
        <dbReference type="ARBA" id="ARBA00023077"/>
    </source>
</evidence>
<evidence type="ECO:0000256" key="11">
    <source>
        <dbReference type="RuleBase" id="RU003357"/>
    </source>
</evidence>
<dbReference type="PROSITE" id="PS52016">
    <property type="entry name" value="TONB_DEPENDENT_REC_3"/>
    <property type="match status" value="1"/>
</dbReference>
<keyword evidence="9 10" id="KW-0998">Cell outer membrane</keyword>
<dbReference type="Gene3D" id="2.170.130.10">
    <property type="entry name" value="TonB-dependent receptor, plug domain"/>
    <property type="match status" value="1"/>
</dbReference>
<evidence type="ECO:0000256" key="3">
    <source>
        <dbReference type="ARBA" id="ARBA00022448"/>
    </source>
</evidence>
<dbReference type="Pfam" id="PF00593">
    <property type="entry name" value="TonB_dep_Rec_b-barrel"/>
    <property type="match status" value="1"/>
</dbReference>
<dbReference type="CDD" id="cd01347">
    <property type="entry name" value="ligand_gated_channel"/>
    <property type="match status" value="1"/>
</dbReference>
<evidence type="ECO:0000256" key="7">
    <source>
        <dbReference type="ARBA" id="ARBA00023136"/>
    </source>
</evidence>
<evidence type="ECO:0000313" key="14">
    <source>
        <dbReference type="EMBL" id="ENX21545.1"/>
    </source>
</evidence>
<dbReference type="PATRIC" id="fig|1217706.3.peg.740"/>
<keyword evidence="8" id="KW-0675">Receptor</keyword>
<dbReference type="Pfam" id="PF07715">
    <property type="entry name" value="Plug"/>
    <property type="match status" value="1"/>
</dbReference>
<comment type="subcellular location">
    <subcellularLocation>
        <location evidence="1 10">Cell outer membrane</location>
        <topology evidence="1 10">Multi-pass membrane protein</topology>
    </subcellularLocation>
</comment>
<comment type="caution">
    <text evidence="14">The sequence shown here is derived from an EMBL/GenBank/DDBJ whole genome shotgun (WGS) entry which is preliminary data.</text>
</comment>
<keyword evidence="6 11" id="KW-0798">TonB box</keyword>
<evidence type="ECO:0000256" key="2">
    <source>
        <dbReference type="ARBA" id="ARBA00009810"/>
    </source>
</evidence>
<reference evidence="14 15" key="1">
    <citation type="submission" date="2013-02" db="EMBL/GenBank/DDBJ databases">
        <title>The Genome Sequence of Acinetobacter sp. NIPH 2168.</title>
        <authorList>
            <consortium name="The Broad Institute Genome Sequencing Platform"/>
            <consortium name="The Broad Institute Genome Sequencing Center for Infectious Disease"/>
            <person name="Cerqueira G."/>
            <person name="Feldgarden M."/>
            <person name="Courvalin P."/>
            <person name="Perichon B."/>
            <person name="Grillot-Courvalin C."/>
            <person name="Clermont D."/>
            <person name="Rocha E."/>
            <person name="Yoon E.-J."/>
            <person name="Nemec A."/>
            <person name="Walker B."/>
            <person name="Young S.K."/>
            <person name="Zeng Q."/>
            <person name="Gargeya S."/>
            <person name="Fitzgerald M."/>
            <person name="Haas B."/>
            <person name="Abouelleil A."/>
            <person name="Alvarado L."/>
            <person name="Arachchi H.M."/>
            <person name="Berlin A.M."/>
            <person name="Chapman S.B."/>
            <person name="Dewar J."/>
            <person name="Goldberg J."/>
            <person name="Griggs A."/>
            <person name="Gujja S."/>
            <person name="Hansen M."/>
            <person name="Howarth C."/>
            <person name="Imamovic A."/>
            <person name="Larimer J."/>
            <person name="McCowan C."/>
            <person name="Murphy C."/>
            <person name="Neiman D."/>
            <person name="Pearson M."/>
            <person name="Priest M."/>
            <person name="Roberts A."/>
            <person name="Saif S."/>
            <person name="Shea T."/>
            <person name="Sisk P."/>
            <person name="Sykes S."/>
            <person name="Wortman J."/>
            <person name="Nusbaum C."/>
            <person name="Birren B."/>
        </authorList>
    </citation>
    <scope>NUCLEOTIDE SEQUENCE [LARGE SCALE GENOMIC DNA]</scope>
    <source>
        <strain evidence="14 15">NIPH 2168</strain>
    </source>
</reference>
<proteinExistence type="inferred from homology"/>
<evidence type="ECO:0000259" key="12">
    <source>
        <dbReference type="Pfam" id="PF00593"/>
    </source>
</evidence>
<dbReference type="AlphaFoldDB" id="N9Q547"/>
<keyword evidence="7 10" id="KW-0472">Membrane</keyword>
<feature type="domain" description="TonB-dependent receptor-like beta-barrel" evidence="12">
    <location>
        <begin position="270"/>
        <end position="706"/>
    </location>
</feature>
<dbReference type="Proteomes" id="UP000013173">
    <property type="component" value="Unassembled WGS sequence"/>
</dbReference>
<evidence type="ECO:0000256" key="8">
    <source>
        <dbReference type="ARBA" id="ARBA00023170"/>
    </source>
</evidence>
<dbReference type="NCBIfam" id="TIGR01783">
    <property type="entry name" value="TonB-siderophor"/>
    <property type="match status" value="1"/>
</dbReference>